<accession>A0A4Y2R4F4</accession>
<keyword evidence="2" id="KW-1185">Reference proteome</keyword>
<reference evidence="1 2" key="1">
    <citation type="journal article" date="2019" name="Sci. Rep.">
        <title>Orb-weaving spider Araneus ventricosus genome elucidates the spidroin gene catalogue.</title>
        <authorList>
            <person name="Kono N."/>
            <person name="Nakamura H."/>
            <person name="Ohtoshi R."/>
            <person name="Moran D.A.P."/>
            <person name="Shinohara A."/>
            <person name="Yoshida Y."/>
            <person name="Fujiwara M."/>
            <person name="Mori M."/>
            <person name="Tomita M."/>
            <person name="Arakawa K."/>
        </authorList>
    </citation>
    <scope>NUCLEOTIDE SEQUENCE [LARGE SCALE GENOMIC DNA]</scope>
</reference>
<evidence type="ECO:0000313" key="1">
    <source>
        <dbReference type="EMBL" id="GBN70567.1"/>
    </source>
</evidence>
<protein>
    <submittedName>
        <fullName evidence="1">Uncharacterized protein</fullName>
    </submittedName>
</protein>
<dbReference type="AlphaFoldDB" id="A0A4Y2R4F4"/>
<name>A0A4Y2R4F4_ARAVE</name>
<dbReference type="EMBL" id="BGPR01015779">
    <property type="protein sequence ID" value="GBN70567.1"/>
    <property type="molecule type" value="Genomic_DNA"/>
</dbReference>
<dbReference type="Proteomes" id="UP000499080">
    <property type="component" value="Unassembled WGS sequence"/>
</dbReference>
<sequence>MNGIRYYSSDPENADNFMEWDGVSGIERIGPSIGGGVISSHYPNLIAGCSSSQPTTSGYIGKKRKCLSSSPLPKKISRNIWNEKQQQEEFVLVNKTNLQINHEVASEFSTTTPVSQLTLVELRDISNQVTSDNKSSLLVNGGIETPKVTFQLMSSIVLVFRASPGHSTNIGTLI</sequence>
<proteinExistence type="predicted"/>
<evidence type="ECO:0000313" key="2">
    <source>
        <dbReference type="Proteomes" id="UP000499080"/>
    </source>
</evidence>
<gene>
    <name evidence="1" type="ORF">AVEN_274191_1</name>
</gene>
<comment type="caution">
    <text evidence="1">The sequence shown here is derived from an EMBL/GenBank/DDBJ whole genome shotgun (WGS) entry which is preliminary data.</text>
</comment>
<organism evidence="1 2">
    <name type="scientific">Araneus ventricosus</name>
    <name type="common">Orbweaver spider</name>
    <name type="synonym">Epeira ventricosa</name>
    <dbReference type="NCBI Taxonomy" id="182803"/>
    <lineage>
        <taxon>Eukaryota</taxon>
        <taxon>Metazoa</taxon>
        <taxon>Ecdysozoa</taxon>
        <taxon>Arthropoda</taxon>
        <taxon>Chelicerata</taxon>
        <taxon>Arachnida</taxon>
        <taxon>Araneae</taxon>
        <taxon>Araneomorphae</taxon>
        <taxon>Entelegynae</taxon>
        <taxon>Araneoidea</taxon>
        <taxon>Araneidae</taxon>
        <taxon>Araneus</taxon>
    </lineage>
</organism>